<dbReference type="RefSeq" id="XP_024716093.1">
    <property type="nucleotide sequence ID" value="XM_024856494.1"/>
</dbReference>
<reference evidence="1 2" key="1">
    <citation type="submission" date="2018-03" db="EMBL/GenBank/DDBJ databases">
        <title>Candida pseudohaemulonii genome assembly and annotation.</title>
        <authorList>
            <person name="Munoz J.F."/>
            <person name="Gade L.G."/>
            <person name="Chow N.A."/>
            <person name="Litvintseva A.P."/>
            <person name="Loparev V.N."/>
            <person name="Cuomo C.A."/>
        </authorList>
    </citation>
    <scope>NUCLEOTIDE SEQUENCE [LARGE SCALE GENOMIC DNA]</scope>
    <source>
        <strain evidence="1 2">B12108</strain>
    </source>
</reference>
<keyword evidence="2" id="KW-1185">Reference proteome</keyword>
<sequence>MASAVTALKPLADFDVEPEIVTRDDSELENLSPAFSELYDYAHEFMDILQQHSDGNLEKRDTLEDVLTGVLTQVKDNQVVQSILLEVASSKQQIDNLSRAVYSLLANMMTGNSALSGLNITLDMNSILAEVMASGLITSVADDLLLNDQNRENLTYHVGDLLTQRPFIAAILNKVGRGSDLTFDMIFSTSRNFESKAPELQENTTFYSKRSEIFSKRADSEYLGSLNAFVSNIINSATLGGLIDQSLGSILAAVKNSGLVTPIVLTAVQRPVMDMVGRILNNLYDYGVFDSIPLNDYFEHAKKTHVLADSTQDLLTHERYSPPVAKLFQQLEDQGTLENIRRSLYG</sequence>
<accession>A0A2P7YZK7</accession>
<dbReference type="GeneID" id="36564467"/>
<dbReference type="AlphaFoldDB" id="A0A2P7YZK7"/>
<dbReference type="OrthoDB" id="4095418at2759"/>
<dbReference type="EMBL" id="PYFQ01000001">
    <property type="protein sequence ID" value="PSK41394.1"/>
    <property type="molecule type" value="Genomic_DNA"/>
</dbReference>
<evidence type="ECO:0000313" key="1">
    <source>
        <dbReference type="EMBL" id="PSK41394.1"/>
    </source>
</evidence>
<evidence type="ECO:0000313" key="2">
    <source>
        <dbReference type="Proteomes" id="UP000241107"/>
    </source>
</evidence>
<dbReference type="Proteomes" id="UP000241107">
    <property type="component" value="Unassembled WGS sequence"/>
</dbReference>
<proteinExistence type="predicted"/>
<dbReference type="VEuPathDB" id="FungiDB:C7M61_001076"/>
<gene>
    <name evidence="1" type="ORF">C7M61_001076</name>
</gene>
<organism evidence="1 2">
    <name type="scientific">Candidozyma pseudohaemuli</name>
    <dbReference type="NCBI Taxonomy" id="418784"/>
    <lineage>
        <taxon>Eukaryota</taxon>
        <taxon>Fungi</taxon>
        <taxon>Dikarya</taxon>
        <taxon>Ascomycota</taxon>
        <taxon>Saccharomycotina</taxon>
        <taxon>Pichiomycetes</taxon>
        <taxon>Metschnikowiaceae</taxon>
        <taxon>Candidozyma</taxon>
    </lineage>
</organism>
<name>A0A2P7YZK7_9ASCO</name>
<protein>
    <submittedName>
        <fullName evidence="1">Uncharacterized protein</fullName>
    </submittedName>
</protein>
<comment type="caution">
    <text evidence="1">The sequence shown here is derived from an EMBL/GenBank/DDBJ whole genome shotgun (WGS) entry which is preliminary data.</text>
</comment>